<keyword evidence="2" id="KW-0472">Membrane</keyword>
<protein>
    <submittedName>
        <fullName evidence="3">Putative phage-related protein</fullName>
    </submittedName>
</protein>
<evidence type="ECO:0000256" key="1">
    <source>
        <dbReference type="SAM" id="Coils"/>
    </source>
</evidence>
<evidence type="ECO:0000313" key="3">
    <source>
        <dbReference type="EMBL" id="CCD30268.1"/>
    </source>
</evidence>
<feature type="transmembrane region" description="Helical" evidence="2">
    <location>
        <begin position="84"/>
        <end position="103"/>
    </location>
</feature>
<proteinExistence type="predicted"/>
<reference evidence="3 4" key="1">
    <citation type="submission" date="2011-08" db="EMBL/GenBank/DDBJ databases">
        <title>The genome of the obligate endobacterium of an arbuscular mycorrhizal fungus reveals an interphylum network of nutritional interactions.</title>
        <authorList>
            <person name="Ghignone S."/>
            <person name="Salvioli A."/>
            <person name="Anca I."/>
            <person name="Lumini E."/>
            <person name="Ortu G."/>
            <person name="Petiti L."/>
            <person name="Cruveiller S."/>
            <person name="Bianciotto V."/>
            <person name="Piffanelli P."/>
            <person name="Lanfranco L."/>
            <person name="Bonfante P."/>
        </authorList>
    </citation>
    <scope>NUCLEOTIDE SEQUENCE [LARGE SCALE GENOMIC DNA]</scope>
    <source>
        <strain evidence="3 4">BEG34</strain>
    </source>
</reference>
<dbReference type="EMBL" id="CAFB01000089">
    <property type="protein sequence ID" value="CCD30268.1"/>
    <property type="molecule type" value="Genomic_DNA"/>
</dbReference>
<dbReference type="Proteomes" id="UP000054051">
    <property type="component" value="Unassembled WGS sequence"/>
</dbReference>
<keyword evidence="1" id="KW-0175">Coiled coil</keyword>
<accession>G2JBW2</accession>
<evidence type="ECO:0000313" key="4">
    <source>
        <dbReference type="Proteomes" id="UP000054051"/>
    </source>
</evidence>
<dbReference type="Gene3D" id="1.20.5.340">
    <property type="match status" value="1"/>
</dbReference>
<keyword evidence="2" id="KW-1133">Transmembrane helix</keyword>
<dbReference type="AlphaFoldDB" id="G2JBW2"/>
<sequence length="110" mass="12407">MAAVFPFDTHKFVRKLKSAGFNDPQAEALTEAVQESYVSAELATKADLREYKSAIRNDLEKLETNLRCEINDLRKDMNILRKDIILKLGSLMVAVVTFAPSIIKFLHLPA</sequence>
<organism evidence="3 4">
    <name type="scientific">Candidatus Glomeribacter gigasporarum BEG34</name>
    <dbReference type="NCBI Taxonomy" id="1070319"/>
    <lineage>
        <taxon>Bacteria</taxon>
        <taxon>Pseudomonadati</taxon>
        <taxon>Pseudomonadota</taxon>
        <taxon>Betaproteobacteria</taxon>
        <taxon>Burkholderiales</taxon>
        <taxon>Burkholderiaceae</taxon>
        <taxon>Candidatus Glomeribacter</taxon>
    </lineage>
</organism>
<comment type="caution">
    <text evidence="3">The sequence shown here is derived from an EMBL/GenBank/DDBJ whole genome shotgun (WGS) entry which is preliminary data.</text>
</comment>
<dbReference type="RefSeq" id="WP_006683307.1">
    <property type="nucleotide sequence ID" value="NZ_CAFB01000089.1"/>
</dbReference>
<dbReference type="STRING" id="1070319.CAGGBEG34_680004"/>
<evidence type="ECO:0000256" key="2">
    <source>
        <dbReference type="SAM" id="Phobius"/>
    </source>
</evidence>
<keyword evidence="2" id="KW-0812">Transmembrane</keyword>
<keyword evidence="4" id="KW-1185">Reference proteome</keyword>
<name>G2JBW2_9BURK</name>
<dbReference type="OrthoDB" id="9133087at2"/>
<feature type="coiled-coil region" evidence="1">
    <location>
        <begin position="45"/>
        <end position="83"/>
    </location>
</feature>
<gene>
    <name evidence="3" type="ORF">CAGGBEG34_680004</name>
</gene>